<sequence length="179" mass="20829">MAQKMQINDEIRLNILSALLDKGSTQPNLRRIKNKTKYHLATIKGSIDFLTKEGIITGYGPKLAFWKLGYKLEAVELLQVDFSKNELVEKFLEVIKNDPHVYALSSIMGSGNYNLMSFQFYKDVESYHKNLQENYVKKIPHYYEIVKDRQVFYLTEPIFKRGSRTDSVIKILRNEAALD</sequence>
<proteinExistence type="predicted"/>
<dbReference type="Proteomes" id="UP000526302">
    <property type="component" value="Unassembled WGS sequence"/>
</dbReference>
<evidence type="ECO:0008006" key="3">
    <source>
        <dbReference type="Google" id="ProtNLM"/>
    </source>
</evidence>
<evidence type="ECO:0000313" key="1">
    <source>
        <dbReference type="EMBL" id="NMA44886.1"/>
    </source>
</evidence>
<evidence type="ECO:0000313" key="2">
    <source>
        <dbReference type="Proteomes" id="UP000526302"/>
    </source>
</evidence>
<reference evidence="1 2" key="1">
    <citation type="journal article" date="2020" name="Biotechnol. Biofuels">
        <title>New insights from the biogas microbiome by comprehensive genome-resolved metagenomics of nearly 1600 species originating from multiple anaerobic digesters.</title>
        <authorList>
            <person name="Campanaro S."/>
            <person name="Treu L."/>
            <person name="Rodriguez-R L.M."/>
            <person name="Kovalovszki A."/>
            <person name="Ziels R.M."/>
            <person name="Maus I."/>
            <person name="Zhu X."/>
            <person name="Kougias P.G."/>
            <person name="Basile A."/>
            <person name="Luo G."/>
            <person name="Schluter A."/>
            <person name="Konstantinidis K.T."/>
            <person name="Angelidaki I."/>
        </authorList>
    </citation>
    <scope>NUCLEOTIDE SEQUENCE [LARGE SCALE GENOMIC DNA]</scope>
    <source>
        <strain evidence="1">AS22ysBPME_79</strain>
    </source>
</reference>
<organism evidence="1 2">
    <name type="scientific">Candidatus Iainarchaeum sp</name>
    <dbReference type="NCBI Taxonomy" id="3101447"/>
    <lineage>
        <taxon>Archaea</taxon>
        <taxon>Candidatus Iainarchaeota</taxon>
        <taxon>Candidatus Iainarchaeia</taxon>
        <taxon>Candidatus Iainarchaeales</taxon>
        <taxon>Candidatus Iainarchaeaceae</taxon>
        <taxon>Candidatus Iainarchaeum</taxon>
    </lineage>
</organism>
<dbReference type="EMBL" id="JAAZKV010000030">
    <property type="protein sequence ID" value="NMA44886.1"/>
    <property type="molecule type" value="Genomic_DNA"/>
</dbReference>
<accession>A0A7K4C041</accession>
<gene>
    <name evidence="1" type="ORF">GX950_03695</name>
</gene>
<name>A0A7K4C041_9ARCH</name>
<comment type="caution">
    <text evidence="1">The sequence shown here is derived from an EMBL/GenBank/DDBJ whole genome shotgun (WGS) entry which is preliminary data.</text>
</comment>
<protein>
    <recommendedName>
        <fullName evidence="3">Lrp/AsnC family transcriptional regulator</fullName>
    </recommendedName>
</protein>
<dbReference type="AlphaFoldDB" id="A0A7K4C041"/>